<gene>
    <name evidence="1" type="ORF">X777_05211</name>
</gene>
<dbReference type="Proteomes" id="UP000053097">
    <property type="component" value="Unassembled WGS sequence"/>
</dbReference>
<dbReference type="PANTHER" id="PTHR47326">
    <property type="entry name" value="TRANSPOSABLE ELEMENT TC3 TRANSPOSASE-LIKE PROTEIN"/>
    <property type="match status" value="1"/>
</dbReference>
<evidence type="ECO:0000313" key="2">
    <source>
        <dbReference type="Proteomes" id="UP000053097"/>
    </source>
</evidence>
<protein>
    <recommendedName>
        <fullName evidence="3">Tc1-like transposase DDE domain-containing protein</fullName>
    </recommendedName>
</protein>
<dbReference type="InterPro" id="IPR036397">
    <property type="entry name" value="RNaseH_sf"/>
</dbReference>
<dbReference type="OMA" id="ACAEIPR"/>
<dbReference type="PANTHER" id="PTHR47326:SF1">
    <property type="entry name" value="HTH PSQ-TYPE DOMAIN-CONTAINING PROTEIN"/>
    <property type="match status" value="1"/>
</dbReference>
<dbReference type="STRING" id="2015173.A0A026WGM4"/>
<keyword evidence="2" id="KW-1185">Reference proteome</keyword>
<dbReference type="AlphaFoldDB" id="A0A026WGM4"/>
<organism evidence="1 2">
    <name type="scientific">Ooceraea biroi</name>
    <name type="common">Clonal raider ant</name>
    <name type="synonym">Cerapachys biroi</name>
    <dbReference type="NCBI Taxonomy" id="2015173"/>
    <lineage>
        <taxon>Eukaryota</taxon>
        <taxon>Metazoa</taxon>
        <taxon>Ecdysozoa</taxon>
        <taxon>Arthropoda</taxon>
        <taxon>Hexapoda</taxon>
        <taxon>Insecta</taxon>
        <taxon>Pterygota</taxon>
        <taxon>Neoptera</taxon>
        <taxon>Endopterygota</taxon>
        <taxon>Hymenoptera</taxon>
        <taxon>Apocrita</taxon>
        <taxon>Aculeata</taxon>
        <taxon>Formicoidea</taxon>
        <taxon>Formicidae</taxon>
        <taxon>Dorylinae</taxon>
        <taxon>Ooceraea</taxon>
    </lineage>
</organism>
<dbReference type="Gene3D" id="3.30.420.10">
    <property type="entry name" value="Ribonuclease H-like superfamily/Ribonuclease H"/>
    <property type="match status" value="1"/>
</dbReference>
<dbReference type="GO" id="GO:0003676">
    <property type="term" value="F:nucleic acid binding"/>
    <property type="evidence" value="ECO:0007669"/>
    <property type="project" value="InterPro"/>
</dbReference>
<evidence type="ECO:0008006" key="3">
    <source>
        <dbReference type="Google" id="ProtNLM"/>
    </source>
</evidence>
<proteinExistence type="predicted"/>
<reference evidence="1 2" key="1">
    <citation type="journal article" date="2014" name="Curr. Biol.">
        <title>The genome of the clonal raider ant Cerapachys biroi.</title>
        <authorList>
            <person name="Oxley P.R."/>
            <person name="Ji L."/>
            <person name="Fetter-Pruneda I."/>
            <person name="McKenzie S.K."/>
            <person name="Li C."/>
            <person name="Hu H."/>
            <person name="Zhang G."/>
            <person name="Kronauer D.J."/>
        </authorList>
    </citation>
    <scope>NUCLEOTIDE SEQUENCE [LARGE SCALE GENOMIC DNA]</scope>
</reference>
<dbReference type="EMBL" id="KK107216">
    <property type="protein sequence ID" value="EZA55207.1"/>
    <property type="molecule type" value="Genomic_DNA"/>
</dbReference>
<accession>A0A026WGM4</accession>
<evidence type="ECO:0000313" key="1">
    <source>
        <dbReference type="EMBL" id="EZA55207.1"/>
    </source>
</evidence>
<sequence length="129" mass="15445">MRQRLSRVIKRPLTHFTYEEVDLETRRRISIQMDGAPPHFTRNIRHFLDQNFNGRWIGRGGPIAWPPRSPDLTSPDFYLWGYVKNLVFEREPTTREDMIERIRMACRAIPRAVLLRTVEHFAKRIKLCI</sequence>
<dbReference type="OrthoDB" id="7696101at2759"/>
<name>A0A026WGM4_OOCBI</name>